<gene>
    <name evidence="2" type="ORF">JOC47_002285</name>
</gene>
<name>A0A938XV51_9FIRM</name>
<dbReference type="Pfam" id="PF04248">
    <property type="entry name" value="NTP_transf_9"/>
    <property type="match status" value="1"/>
</dbReference>
<evidence type="ECO:0000313" key="2">
    <source>
        <dbReference type="EMBL" id="MBM7557419.1"/>
    </source>
</evidence>
<dbReference type="Proteomes" id="UP000774000">
    <property type="component" value="Unassembled WGS sequence"/>
</dbReference>
<sequence>MTEQAIWRGLIVAESSDCIVVEGNHYFPPGDVKKEYLVSSDKETICPWKGRAEYYNLVAQRTSVENVAWSYPEPKDKAQQIKEYIAFADQIKVEEK</sequence>
<comment type="caution">
    <text evidence="2">The sequence shown here is derived from an EMBL/GenBank/DDBJ whole genome shotgun (WGS) entry which is preliminary data.</text>
</comment>
<reference evidence="2" key="1">
    <citation type="submission" date="2021-01" db="EMBL/GenBank/DDBJ databases">
        <title>Genomic Encyclopedia of Type Strains, Phase IV (KMG-IV): sequencing the most valuable type-strain genomes for metagenomic binning, comparative biology and taxonomic classification.</title>
        <authorList>
            <person name="Goeker M."/>
        </authorList>
    </citation>
    <scope>NUCLEOTIDE SEQUENCE</scope>
    <source>
        <strain evidence="2">DSM 23230</strain>
    </source>
</reference>
<organism evidence="2 3">
    <name type="scientific">Halanaerobacter jeridensis</name>
    <dbReference type="NCBI Taxonomy" id="706427"/>
    <lineage>
        <taxon>Bacteria</taxon>
        <taxon>Bacillati</taxon>
        <taxon>Bacillota</taxon>
        <taxon>Clostridia</taxon>
        <taxon>Halanaerobiales</taxon>
        <taxon>Halobacteroidaceae</taxon>
        <taxon>Halanaerobacter</taxon>
    </lineage>
</organism>
<keyword evidence="3" id="KW-1185">Reference proteome</keyword>
<feature type="domain" description="DUF427" evidence="1">
    <location>
        <begin position="4"/>
        <end position="89"/>
    </location>
</feature>
<protein>
    <submittedName>
        <fullName evidence="2">Uncharacterized protein (DUF427 family)</fullName>
    </submittedName>
</protein>
<proteinExistence type="predicted"/>
<dbReference type="InterPro" id="IPR038694">
    <property type="entry name" value="DUF427_sf"/>
</dbReference>
<dbReference type="AlphaFoldDB" id="A0A938XV51"/>
<evidence type="ECO:0000259" key="1">
    <source>
        <dbReference type="Pfam" id="PF04248"/>
    </source>
</evidence>
<evidence type="ECO:0000313" key="3">
    <source>
        <dbReference type="Proteomes" id="UP000774000"/>
    </source>
</evidence>
<dbReference type="PANTHER" id="PTHR34310">
    <property type="entry name" value="DUF427 DOMAIN PROTEIN (AFU_ORTHOLOGUE AFUA_3G02220)"/>
    <property type="match status" value="1"/>
</dbReference>
<dbReference type="EMBL" id="JAFBDQ010000012">
    <property type="protein sequence ID" value="MBM7557419.1"/>
    <property type="molecule type" value="Genomic_DNA"/>
</dbReference>
<dbReference type="InterPro" id="IPR007361">
    <property type="entry name" value="DUF427"/>
</dbReference>
<accession>A0A938XV51</accession>
<dbReference type="RefSeq" id="WP_204702169.1">
    <property type="nucleotide sequence ID" value="NZ_JAFBDQ010000012.1"/>
</dbReference>
<dbReference type="PANTHER" id="PTHR34310:SF5">
    <property type="entry name" value="DUF427 DOMAIN PROTEIN (AFU_ORTHOLOGUE AFUA_3G02220)"/>
    <property type="match status" value="1"/>
</dbReference>
<dbReference type="Gene3D" id="2.170.150.40">
    <property type="entry name" value="Domain of unknown function (DUF427)"/>
    <property type="match status" value="1"/>
</dbReference>